<sequence length="137" mass="16280">MIDESPVELQTKTNTNRGVNVIMTDDPKSPDPAELHSEFEDPVLDKYLKSDGIVLVNVNNPIIEKYRSKKQFQNRFNENVANYVLLIVAQYQTQKELELQSPDQREDSLFNFRRKYFNLQRDLREDVEINYFEFDED</sequence>
<accession>A0A1M7LA38</accession>
<dbReference type="EMBL" id="LT670848">
    <property type="protein sequence ID" value="SHM74245.1"/>
    <property type="molecule type" value="Genomic_DNA"/>
</dbReference>
<dbReference type="STRING" id="143223.SAMN05878281_1793"/>
<keyword evidence="3" id="KW-1185">Reference proteome</keyword>
<proteinExistence type="predicted"/>
<dbReference type="RefSeq" id="WP_079734916.1">
    <property type="nucleotide sequence ID" value="NZ_LT670848.1"/>
</dbReference>
<feature type="region of interest" description="Disordered" evidence="1">
    <location>
        <begin position="1"/>
        <end position="36"/>
    </location>
</feature>
<organism evidence="2 3">
    <name type="scientific">Salegentibacter salegens</name>
    <dbReference type="NCBI Taxonomy" id="143223"/>
    <lineage>
        <taxon>Bacteria</taxon>
        <taxon>Pseudomonadati</taxon>
        <taxon>Bacteroidota</taxon>
        <taxon>Flavobacteriia</taxon>
        <taxon>Flavobacteriales</taxon>
        <taxon>Flavobacteriaceae</taxon>
        <taxon>Salegentibacter</taxon>
    </lineage>
</organism>
<feature type="compositionally biased region" description="Basic and acidic residues" evidence="1">
    <location>
        <begin position="25"/>
        <end position="36"/>
    </location>
</feature>
<dbReference type="AlphaFoldDB" id="A0A1M7LA38"/>
<protein>
    <submittedName>
        <fullName evidence="2">Uncharacterized protein</fullName>
    </submittedName>
</protein>
<name>A0A1M7LA38_9FLAO</name>
<evidence type="ECO:0000313" key="2">
    <source>
        <dbReference type="EMBL" id="SHM74245.1"/>
    </source>
</evidence>
<dbReference type="Proteomes" id="UP000190235">
    <property type="component" value="Chromosome I"/>
</dbReference>
<evidence type="ECO:0000256" key="1">
    <source>
        <dbReference type="SAM" id="MobiDB-lite"/>
    </source>
</evidence>
<reference evidence="3" key="1">
    <citation type="submission" date="2016-11" db="EMBL/GenBank/DDBJ databases">
        <authorList>
            <person name="Varghese N."/>
            <person name="Submissions S."/>
        </authorList>
    </citation>
    <scope>NUCLEOTIDE SEQUENCE [LARGE SCALE GENOMIC DNA]</scope>
    <source>
        <strain evidence="3">ACAM 48</strain>
    </source>
</reference>
<evidence type="ECO:0000313" key="3">
    <source>
        <dbReference type="Proteomes" id="UP000190235"/>
    </source>
</evidence>
<gene>
    <name evidence="2" type="ORF">SAMN05878281_1793</name>
</gene>
<feature type="compositionally biased region" description="Polar residues" evidence="1">
    <location>
        <begin position="8"/>
        <end position="18"/>
    </location>
</feature>